<feature type="transmembrane region" description="Helical" evidence="1">
    <location>
        <begin position="95"/>
        <end position="113"/>
    </location>
</feature>
<evidence type="ECO:0000313" key="3">
    <source>
        <dbReference type="Proteomes" id="UP000186351"/>
    </source>
</evidence>
<organism evidence="2 3">
    <name type="scientific">Muribaculum intestinale</name>
    <dbReference type="NCBI Taxonomy" id="1796646"/>
    <lineage>
        <taxon>Bacteria</taxon>
        <taxon>Pseudomonadati</taxon>
        <taxon>Bacteroidota</taxon>
        <taxon>Bacteroidia</taxon>
        <taxon>Bacteroidales</taxon>
        <taxon>Muribaculaceae</taxon>
        <taxon>Muribaculum</taxon>
    </lineage>
</organism>
<evidence type="ECO:0000313" key="2">
    <source>
        <dbReference type="EMBL" id="ANU62611.1"/>
    </source>
</evidence>
<dbReference type="STRING" id="1796646.A4V02_01925"/>
<accession>A0A1B1S744</accession>
<evidence type="ECO:0000256" key="1">
    <source>
        <dbReference type="SAM" id="Phobius"/>
    </source>
</evidence>
<gene>
    <name evidence="2" type="ORF">A4V02_01925</name>
</gene>
<dbReference type="EMBL" id="CP015402">
    <property type="protein sequence ID" value="ANU62611.1"/>
    <property type="molecule type" value="Genomic_DNA"/>
</dbReference>
<dbReference type="KEGG" id="pary:A4V02_01925"/>
<keyword evidence="1" id="KW-1133">Transmembrane helix</keyword>
<accession>A0A1Z2XEQ6</accession>
<proteinExistence type="predicted"/>
<sequence length="115" mass="12966">MTEKSPDLWLVFFRQRRTSPLFTTRLVGVKQAKTDGDIQIKKVATMKTNSHIKGQGEAQSLRFNQIKRVAKVVAIIIGAIIGTLVWAIVRPVIRGAGWVISFITAILIIYWLFTL</sequence>
<reference evidence="3" key="1">
    <citation type="submission" date="2016-04" db="EMBL/GenBank/DDBJ databases">
        <title>Complete Genome Sequences of Twelve Strains of a Stable Defined Moderately Diverse Mouse Microbiota 2 (sDMDMm2).</title>
        <authorList>
            <person name="Uchimura Y."/>
            <person name="Wyss M."/>
            <person name="Brugiroux S."/>
            <person name="Limenitakis J.P."/>
            <person name="Stecher B."/>
            <person name="McCoy K.D."/>
            <person name="Macpherson A.J."/>
        </authorList>
    </citation>
    <scope>NUCLEOTIDE SEQUENCE [LARGE SCALE GENOMIC DNA]</scope>
    <source>
        <strain evidence="3">YL27</strain>
    </source>
</reference>
<keyword evidence="3" id="KW-1185">Reference proteome</keyword>
<feature type="transmembrane region" description="Helical" evidence="1">
    <location>
        <begin position="69"/>
        <end position="89"/>
    </location>
</feature>
<keyword evidence="1" id="KW-0812">Transmembrane</keyword>
<name>A0A1B1S744_9BACT</name>
<dbReference type="Proteomes" id="UP000186351">
    <property type="component" value="Chromosome"/>
</dbReference>
<protein>
    <submittedName>
        <fullName evidence="2">Uncharacterized protein</fullName>
    </submittedName>
</protein>
<dbReference type="AlphaFoldDB" id="A0A1B1S744"/>
<keyword evidence="1" id="KW-0472">Membrane</keyword>